<keyword evidence="3" id="KW-0064">Aspartyl protease</keyword>
<dbReference type="Pfam" id="PF14541">
    <property type="entry name" value="TAXi_C"/>
    <property type="match status" value="1"/>
</dbReference>
<dbReference type="Proteomes" id="UP001603857">
    <property type="component" value="Unassembled WGS sequence"/>
</dbReference>
<evidence type="ECO:0000313" key="8">
    <source>
        <dbReference type="EMBL" id="KAL2331033.1"/>
    </source>
</evidence>
<evidence type="ECO:0000256" key="4">
    <source>
        <dbReference type="ARBA" id="ARBA00022801"/>
    </source>
</evidence>
<dbReference type="InterPro" id="IPR021109">
    <property type="entry name" value="Peptidase_aspartic_dom_sf"/>
</dbReference>
<accession>A0ABD1M5J0</accession>
<evidence type="ECO:0000256" key="6">
    <source>
        <dbReference type="SAM" id="SignalP"/>
    </source>
</evidence>
<dbReference type="PANTHER" id="PTHR47967">
    <property type="entry name" value="OS07G0603500 PROTEIN-RELATED"/>
    <property type="match status" value="1"/>
</dbReference>
<dbReference type="InterPro" id="IPR051708">
    <property type="entry name" value="Plant_Aspart_Prot_A1"/>
</dbReference>
<dbReference type="GO" id="GO:0004190">
    <property type="term" value="F:aspartic-type endopeptidase activity"/>
    <property type="evidence" value="ECO:0007669"/>
    <property type="project" value="UniProtKB-KW"/>
</dbReference>
<evidence type="ECO:0000259" key="7">
    <source>
        <dbReference type="PROSITE" id="PS51767"/>
    </source>
</evidence>
<keyword evidence="2" id="KW-0645">Protease</keyword>
<dbReference type="PANTHER" id="PTHR47967:SF128">
    <property type="entry name" value="ASPARTIC PROTEINASE CDR1-LIKE"/>
    <property type="match status" value="1"/>
</dbReference>
<evidence type="ECO:0000256" key="3">
    <source>
        <dbReference type="ARBA" id="ARBA00022750"/>
    </source>
</evidence>
<feature type="signal peptide" evidence="6">
    <location>
        <begin position="1"/>
        <end position="22"/>
    </location>
</feature>
<sequence length="442" mass="48662">MQAFLCFLLVLCSLSVTSFIEATKTLNGFSIDLIHRDSPLSPYYNLSLTSSERLKNAALRSISRSNRLGHLMNKNKLPKKKSITIPDEDLGEYLMKFYIGTPSVERFAIADTGSDLIWVQCSPCRKCTPQHAPLFDPTKSSTFRTVSCDSQPCTLLPSNTHVCATSGECVYEYHYGDKSFTAGTLGVDLINFGGGDKGSTTFHKLTFGCGIYNNDTVAGNVVQNNTGTVGLGAGPLSLISQLGDEIGHKFSYCFVPLDSNSTSKLIFGGEGMEKALKGVVSTPLIFKSSDPSFYFLHLEGISVGNKQVKTVKNQTDGNIFIDSGTTVTRLKQSFYNEFLTLVKEVMGVKEAPESPENTFCFRKDAKKGFPDVTFHFLGATVRLNQQNLFEYYDTENLFCLLVRPTAEEEYAILGSQTLVGFRVEYDLIGAKISFAPTDCTKY</sequence>
<dbReference type="GO" id="GO:0006508">
    <property type="term" value="P:proteolysis"/>
    <property type="evidence" value="ECO:0007669"/>
    <property type="project" value="UniProtKB-KW"/>
</dbReference>
<dbReference type="InterPro" id="IPR033121">
    <property type="entry name" value="PEPTIDASE_A1"/>
</dbReference>
<keyword evidence="4" id="KW-0378">Hydrolase</keyword>
<dbReference type="CDD" id="cd05476">
    <property type="entry name" value="pepsin_A_like_plant"/>
    <property type="match status" value="1"/>
</dbReference>
<comment type="similarity">
    <text evidence="1">Belongs to the peptidase A1 family.</text>
</comment>
<dbReference type="EMBL" id="JBGMDY010000006">
    <property type="protein sequence ID" value="KAL2331033.1"/>
    <property type="molecule type" value="Genomic_DNA"/>
</dbReference>
<keyword evidence="5" id="KW-0325">Glycoprotein</keyword>
<comment type="caution">
    <text evidence="8">The sequence shown here is derived from an EMBL/GenBank/DDBJ whole genome shotgun (WGS) entry which is preliminary data.</text>
</comment>
<dbReference type="FunFam" id="2.40.70.10:FF:000051">
    <property type="entry name" value="Putative aspartic protease"/>
    <property type="match status" value="1"/>
</dbReference>
<evidence type="ECO:0000256" key="2">
    <source>
        <dbReference type="ARBA" id="ARBA00022670"/>
    </source>
</evidence>
<feature type="chain" id="PRO_5044819593" description="Peptidase A1 domain-containing protein" evidence="6">
    <location>
        <begin position="23"/>
        <end position="442"/>
    </location>
</feature>
<evidence type="ECO:0000313" key="9">
    <source>
        <dbReference type="Proteomes" id="UP001603857"/>
    </source>
</evidence>
<dbReference type="InterPro" id="IPR032799">
    <property type="entry name" value="TAXi_C"/>
</dbReference>
<evidence type="ECO:0000256" key="5">
    <source>
        <dbReference type="ARBA" id="ARBA00023180"/>
    </source>
</evidence>
<dbReference type="Pfam" id="PF14543">
    <property type="entry name" value="TAXi_N"/>
    <property type="match status" value="1"/>
</dbReference>
<dbReference type="InterPro" id="IPR032861">
    <property type="entry name" value="TAXi_N"/>
</dbReference>
<organism evidence="8 9">
    <name type="scientific">Flemingia macrophylla</name>
    <dbReference type="NCBI Taxonomy" id="520843"/>
    <lineage>
        <taxon>Eukaryota</taxon>
        <taxon>Viridiplantae</taxon>
        <taxon>Streptophyta</taxon>
        <taxon>Embryophyta</taxon>
        <taxon>Tracheophyta</taxon>
        <taxon>Spermatophyta</taxon>
        <taxon>Magnoliopsida</taxon>
        <taxon>eudicotyledons</taxon>
        <taxon>Gunneridae</taxon>
        <taxon>Pentapetalae</taxon>
        <taxon>rosids</taxon>
        <taxon>fabids</taxon>
        <taxon>Fabales</taxon>
        <taxon>Fabaceae</taxon>
        <taxon>Papilionoideae</taxon>
        <taxon>50 kb inversion clade</taxon>
        <taxon>NPAAA clade</taxon>
        <taxon>indigoferoid/millettioid clade</taxon>
        <taxon>Phaseoleae</taxon>
        <taxon>Flemingia</taxon>
    </lineage>
</organism>
<reference evidence="8 9" key="1">
    <citation type="submission" date="2024-08" db="EMBL/GenBank/DDBJ databases">
        <title>Insights into the chromosomal genome structure of Flemingia macrophylla.</title>
        <authorList>
            <person name="Ding Y."/>
            <person name="Zhao Y."/>
            <person name="Bi W."/>
            <person name="Wu M."/>
            <person name="Zhao G."/>
            <person name="Gong Y."/>
            <person name="Li W."/>
            <person name="Zhang P."/>
        </authorList>
    </citation>
    <scope>NUCLEOTIDE SEQUENCE [LARGE SCALE GENOMIC DNA]</scope>
    <source>
        <strain evidence="8">DYQJB</strain>
        <tissue evidence="8">Leaf</tissue>
    </source>
</reference>
<evidence type="ECO:0000256" key="1">
    <source>
        <dbReference type="ARBA" id="ARBA00007447"/>
    </source>
</evidence>
<dbReference type="PROSITE" id="PS51767">
    <property type="entry name" value="PEPTIDASE_A1"/>
    <property type="match status" value="1"/>
</dbReference>
<keyword evidence="9" id="KW-1185">Reference proteome</keyword>
<name>A0ABD1M5J0_9FABA</name>
<proteinExistence type="inferred from homology"/>
<keyword evidence="6" id="KW-0732">Signal</keyword>
<feature type="domain" description="Peptidase A1" evidence="7">
    <location>
        <begin position="93"/>
        <end position="435"/>
    </location>
</feature>
<protein>
    <recommendedName>
        <fullName evidence="7">Peptidase A1 domain-containing protein</fullName>
    </recommendedName>
</protein>
<dbReference type="Gene3D" id="2.40.70.10">
    <property type="entry name" value="Acid Proteases"/>
    <property type="match status" value="2"/>
</dbReference>
<gene>
    <name evidence="8" type="ORF">Fmac_018614</name>
</gene>
<dbReference type="InterPro" id="IPR034161">
    <property type="entry name" value="Pepsin-like_plant"/>
</dbReference>
<dbReference type="AlphaFoldDB" id="A0ABD1M5J0"/>
<dbReference type="SUPFAM" id="SSF50630">
    <property type="entry name" value="Acid proteases"/>
    <property type="match status" value="1"/>
</dbReference>